<accession>A0ACC2RF54</accession>
<reference evidence="1" key="1">
    <citation type="submission" date="2022-04" db="EMBL/GenBank/DDBJ databases">
        <title>Genome of the entomopathogenic fungus Entomophthora muscae.</title>
        <authorList>
            <person name="Elya C."/>
            <person name="Lovett B.R."/>
            <person name="Lee E."/>
            <person name="Macias A.M."/>
            <person name="Hajek A.E."/>
            <person name="De Bivort B.L."/>
            <person name="Kasson M.T."/>
            <person name="De Fine Licht H.H."/>
            <person name="Stajich J.E."/>
        </authorList>
    </citation>
    <scope>NUCLEOTIDE SEQUENCE</scope>
    <source>
        <strain evidence="1">Berkeley</strain>
    </source>
</reference>
<keyword evidence="1" id="KW-0687">Ribonucleoprotein</keyword>
<dbReference type="EC" id="6.1.1.2" evidence="1"/>
<dbReference type="EMBL" id="QTSX02007342">
    <property type="protein sequence ID" value="KAJ9048702.1"/>
    <property type="molecule type" value="Genomic_DNA"/>
</dbReference>
<keyword evidence="2" id="KW-1185">Reference proteome</keyword>
<keyword evidence="1" id="KW-0689">Ribosomal protein</keyword>
<comment type="caution">
    <text evidence="1">The sequence shown here is derived from an EMBL/GenBank/DDBJ whole genome shotgun (WGS) entry which is preliminary data.</text>
</comment>
<evidence type="ECO:0000313" key="1">
    <source>
        <dbReference type="EMBL" id="KAJ9048702.1"/>
    </source>
</evidence>
<sequence>MSLFRTGLTRLVLKQSPVSFPSCGLASASRNPIELLPKFPSRDGLKKDEDLDPIYKDPIKITPKHGVVSCNIHFRGYAPWTIDFYMEFVRHVAYAAEVSCSGPVSLPTKVERWAVPKSPFIFKKCQEVFERKTHKRLLQLKDVHPKTLKHFIGYLQENSPPGVGIRVETYQHEDVDQVIRSLEKVELANVTPKPKILADAIIAEVSKNPSSNLIEVGTRLYKQIFNVEKLPSLDFTKKPKAKTLRKREADALAKKK</sequence>
<evidence type="ECO:0000313" key="2">
    <source>
        <dbReference type="Proteomes" id="UP001165960"/>
    </source>
</evidence>
<protein>
    <submittedName>
        <fullName evidence="1">Mitochondrial 37S ribosomal protein rsm10</fullName>
        <ecNumber evidence="1">6.1.1.2</ecNumber>
    </submittedName>
</protein>
<organism evidence="1 2">
    <name type="scientific">Entomophthora muscae</name>
    <dbReference type="NCBI Taxonomy" id="34485"/>
    <lineage>
        <taxon>Eukaryota</taxon>
        <taxon>Fungi</taxon>
        <taxon>Fungi incertae sedis</taxon>
        <taxon>Zoopagomycota</taxon>
        <taxon>Entomophthoromycotina</taxon>
        <taxon>Entomophthoromycetes</taxon>
        <taxon>Entomophthorales</taxon>
        <taxon>Entomophthoraceae</taxon>
        <taxon>Entomophthora</taxon>
    </lineage>
</organism>
<gene>
    <name evidence="1" type="primary">RSM10_2</name>
    <name evidence="1" type="ORF">DSO57_1032385</name>
</gene>
<name>A0ACC2RF54_9FUNG</name>
<proteinExistence type="predicted"/>
<keyword evidence="1" id="KW-0436">Ligase</keyword>
<dbReference type="Proteomes" id="UP001165960">
    <property type="component" value="Unassembled WGS sequence"/>
</dbReference>